<feature type="coiled-coil region" evidence="1">
    <location>
        <begin position="549"/>
        <end position="576"/>
    </location>
</feature>
<protein>
    <submittedName>
        <fullName evidence="3">Flagellar hook-length control protein FliK</fullName>
    </submittedName>
</protein>
<evidence type="ECO:0000313" key="3">
    <source>
        <dbReference type="EMBL" id="RDB35982.1"/>
    </source>
</evidence>
<evidence type="ECO:0000256" key="1">
    <source>
        <dbReference type="SAM" id="Coils"/>
    </source>
</evidence>
<keyword evidence="3" id="KW-0969">Cilium</keyword>
<keyword evidence="4" id="KW-1185">Reference proteome</keyword>
<reference evidence="3" key="1">
    <citation type="submission" date="2018-04" db="EMBL/GenBank/DDBJ databases">
        <title>Draft genome sequence of the Candidatus Spirobacillus cienkowskii, a pathogen of freshwater Daphnia species, reconstructed from hemolymph metagenomic reads.</title>
        <authorList>
            <person name="Bresciani L."/>
            <person name="Lemos L.N."/>
            <person name="Wale N."/>
            <person name="Lin J.Y."/>
            <person name="Fernandes G.R."/>
            <person name="Duffy M.A."/>
            <person name="Rodrigues J.M."/>
        </authorList>
    </citation>
    <scope>NUCLEOTIDE SEQUENCE [LARGE SCALE GENOMIC DNA]</scope>
    <source>
        <strain evidence="3">Binning01</strain>
    </source>
</reference>
<keyword evidence="1" id="KW-0175">Coiled coil</keyword>
<gene>
    <name evidence="3" type="ORF">DCC88_07180</name>
</gene>
<name>A0A369KQY2_9BACT</name>
<dbReference type="Proteomes" id="UP000253934">
    <property type="component" value="Unassembled WGS sequence"/>
</dbReference>
<evidence type="ECO:0000313" key="4">
    <source>
        <dbReference type="Proteomes" id="UP000253934"/>
    </source>
</evidence>
<dbReference type="Gene3D" id="3.30.750.140">
    <property type="match status" value="1"/>
</dbReference>
<keyword evidence="3" id="KW-0966">Cell projection</keyword>
<feature type="compositionally biased region" description="Low complexity" evidence="2">
    <location>
        <begin position="587"/>
        <end position="623"/>
    </location>
</feature>
<dbReference type="EMBL" id="QOVW01000069">
    <property type="protein sequence ID" value="RDB35982.1"/>
    <property type="molecule type" value="Genomic_DNA"/>
</dbReference>
<dbReference type="InterPro" id="IPR038610">
    <property type="entry name" value="FliK-like_C_sf"/>
</dbReference>
<proteinExistence type="predicted"/>
<feature type="region of interest" description="Disordered" evidence="2">
    <location>
        <begin position="586"/>
        <end position="623"/>
    </location>
</feature>
<sequence length="683" mass="78012">MRSVQMFVESPKTSLFSIGALNQAVAEQQPKNEQEILEDELDNTNQQSNFQTIFEQLFGKKNESKTDSDFNDKIFNFKQDKSEKENEISNLIEQNQIANFVVNNPIVNQINNNNYIEKNEHNCAENNGVLKNEKLFSNNNVTKQLGEYNFFPLAYNKDIKINPNITKDDVNFYNLEKDFSKILNNNLSNNKVNLNYIKEVDGLGSVSLGDLNRLTENKNTIGIEKLFSNINIEAPLINSSEIKNDLKTNNHFKNKIYNEDFYNNIVPITDKYFAYPIKNIDINNEFQIDYVVFSESPKDDIKNPTVVGFLAKTKELDFDKQNLLIDLGNDKYNFNKKTNNNFISELLPKNEDRKIVIINKNQDQLDFNIKDFQSNTNFPIKNNKINKEFDFNSKEIKFSNLLVNLDNKLLKDNKIEVENKAFSATVLNKSENFSELFIENEKFKETEYIEVSKTPEENNGINTIEKGMTAQFSKPVVVSDKSTADFSNPIVSTTMRRAIDVSNQLQVRGGGTAKIQIQDDKIGSVELTINMKRDKSVSMEIKASDIDLKNNLEENAETLKKSLESQEINLIELKVTNLEKSIHAGMNGSANQSFSNQNSQSQQQANDGNNQNSSQQNFNQSLFSGNFSNNNSNFFQNNVESEYLFNKGGNKNYINKNNLKNNMEKNSITNIQRGANGSIKVLA</sequence>
<accession>A0A369KQY2</accession>
<evidence type="ECO:0000256" key="2">
    <source>
        <dbReference type="SAM" id="MobiDB-lite"/>
    </source>
</evidence>
<organism evidence="3 4">
    <name type="scientific">Spirobacillus cienkowskii</name>
    <dbReference type="NCBI Taxonomy" id="495820"/>
    <lineage>
        <taxon>Bacteria</taxon>
        <taxon>Pseudomonadati</taxon>
        <taxon>Bdellovibrionota</taxon>
        <taxon>Oligoflexia</taxon>
        <taxon>Silvanigrellales</taxon>
        <taxon>Spirobacillus</taxon>
    </lineage>
</organism>
<dbReference type="AlphaFoldDB" id="A0A369KQY2"/>
<keyword evidence="3" id="KW-0282">Flagellum</keyword>
<comment type="caution">
    <text evidence="3">The sequence shown here is derived from an EMBL/GenBank/DDBJ whole genome shotgun (WGS) entry which is preliminary data.</text>
</comment>